<feature type="compositionally biased region" description="Polar residues" evidence="3">
    <location>
        <begin position="183"/>
        <end position="193"/>
    </location>
</feature>
<gene>
    <name evidence="5" type="ORF">D9758_016989</name>
</gene>
<keyword evidence="2" id="KW-0863">Zinc-finger</keyword>
<evidence type="ECO:0000313" key="6">
    <source>
        <dbReference type="Proteomes" id="UP000559256"/>
    </source>
</evidence>
<dbReference type="InterPro" id="IPR005162">
    <property type="entry name" value="Retrotrans_gag_dom"/>
</dbReference>
<evidence type="ECO:0000256" key="3">
    <source>
        <dbReference type="SAM" id="MobiDB-lite"/>
    </source>
</evidence>
<evidence type="ECO:0000313" key="5">
    <source>
        <dbReference type="EMBL" id="KAF5337516.1"/>
    </source>
</evidence>
<reference evidence="5 6" key="1">
    <citation type="journal article" date="2020" name="ISME J.">
        <title>Uncovering the hidden diversity of litter-decomposition mechanisms in mushroom-forming fungi.</title>
        <authorList>
            <person name="Floudas D."/>
            <person name="Bentzer J."/>
            <person name="Ahren D."/>
            <person name="Johansson T."/>
            <person name="Persson P."/>
            <person name="Tunlid A."/>
        </authorList>
    </citation>
    <scope>NUCLEOTIDE SEQUENCE [LARGE SCALE GENOMIC DNA]</scope>
    <source>
        <strain evidence="5 6">CBS 291.85</strain>
    </source>
</reference>
<evidence type="ECO:0000256" key="1">
    <source>
        <dbReference type="ARBA" id="ARBA00022664"/>
    </source>
</evidence>
<keyword evidence="6" id="KW-1185">Reference proteome</keyword>
<dbReference type="GO" id="GO:0003676">
    <property type="term" value="F:nucleic acid binding"/>
    <property type="evidence" value="ECO:0007669"/>
    <property type="project" value="InterPro"/>
</dbReference>
<feature type="compositionally biased region" description="Polar residues" evidence="3">
    <location>
        <begin position="158"/>
        <end position="172"/>
    </location>
</feature>
<organism evidence="5 6">
    <name type="scientific">Tetrapyrgos nigripes</name>
    <dbReference type="NCBI Taxonomy" id="182062"/>
    <lineage>
        <taxon>Eukaryota</taxon>
        <taxon>Fungi</taxon>
        <taxon>Dikarya</taxon>
        <taxon>Basidiomycota</taxon>
        <taxon>Agaricomycotina</taxon>
        <taxon>Agaricomycetes</taxon>
        <taxon>Agaricomycetidae</taxon>
        <taxon>Agaricales</taxon>
        <taxon>Marasmiineae</taxon>
        <taxon>Marasmiaceae</taxon>
        <taxon>Tetrapyrgos</taxon>
    </lineage>
</organism>
<dbReference type="Gene3D" id="4.10.60.10">
    <property type="entry name" value="Zinc finger, CCHC-type"/>
    <property type="match status" value="1"/>
</dbReference>
<dbReference type="Pfam" id="PF03732">
    <property type="entry name" value="Retrotrans_gag"/>
    <property type="match status" value="1"/>
</dbReference>
<protein>
    <recommendedName>
        <fullName evidence="4">CCHC-type domain-containing protein</fullName>
    </recommendedName>
</protein>
<dbReference type="OrthoDB" id="3033163at2759"/>
<feature type="region of interest" description="Disordered" evidence="3">
    <location>
        <begin position="273"/>
        <end position="310"/>
    </location>
</feature>
<comment type="caution">
    <text evidence="5">The sequence shown here is derived from an EMBL/GenBank/DDBJ whole genome shotgun (WGS) entry which is preliminary data.</text>
</comment>
<dbReference type="InterPro" id="IPR001878">
    <property type="entry name" value="Znf_CCHC"/>
</dbReference>
<accession>A0A8H5CAF9</accession>
<dbReference type="AlphaFoldDB" id="A0A8H5CAF9"/>
<feature type="domain" description="CCHC-type" evidence="4">
    <location>
        <begin position="237"/>
        <end position="251"/>
    </location>
</feature>
<dbReference type="GO" id="GO:0006397">
    <property type="term" value="P:mRNA processing"/>
    <property type="evidence" value="ECO:0007669"/>
    <property type="project" value="UniProtKB-KW"/>
</dbReference>
<keyword evidence="2" id="KW-0862">Zinc</keyword>
<feature type="region of interest" description="Disordered" evidence="3">
    <location>
        <begin position="158"/>
        <end position="220"/>
    </location>
</feature>
<dbReference type="EMBL" id="JAACJM010000216">
    <property type="protein sequence ID" value="KAF5337516.1"/>
    <property type="molecule type" value="Genomic_DNA"/>
</dbReference>
<evidence type="ECO:0000259" key="4">
    <source>
        <dbReference type="PROSITE" id="PS50158"/>
    </source>
</evidence>
<keyword evidence="1" id="KW-0507">mRNA processing</keyword>
<dbReference type="Proteomes" id="UP000559256">
    <property type="component" value="Unassembled WGS sequence"/>
</dbReference>
<sequence length="310" mass="35146">MFSAKPTLYETEHSRVTFASSYLTGAAARYYQNLIKRELMQGVYLRALHNWQAFVATFARLFGVHNEQLYAQAALDKILQKATETFADFLVRFEDASLLTGYNEPALRWRLLLQIRRDLRNQLTLVGNIPQSFNDVVDRLLDLDSAREAFNEAGLATNNYANPTYIPNTPQVRQRANQQNAQSGPGPSTQNNRGRFRQGQNQPPATARAAQAPFPKNRPFVRLPKEEYDRRMQNGLCIRCGASGHFGKDCPPENDQPRVEEAAARVGVVIEEDEGETYYGYDEEGNIFELDQESEEQEQGNDEGAQDETN</sequence>
<dbReference type="PROSITE" id="PS50158">
    <property type="entry name" value="ZF_CCHC"/>
    <property type="match status" value="1"/>
</dbReference>
<feature type="compositionally biased region" description="Low complexity" evidence="3">
    <location>
        <begin position="200"/>
        <end position="213"/>
    </location>
</feature>
<evidence type="ECO:0000256" key="2">
    <source>
        <dbReference type="PROSITE-ProRule" id="PRU00047"/>
    </source>
</evidence>
<name>A0A8H5CAF9_9AGAR</name>
<dbReference type="GO" id="GO:0008270">
    <property type="term" value="F:zinc ion binding"/>
    <property type="evidence" value="ECO:0007669"/>
    <property type="project" value="UniProtKB-KW"/>
</dbReference>
<feature type="compositionally biased region" description="Low complexity" evidence="3">
    <location>
        <begin position="173"/>
        <end position="182"/>
    </location>
</feature>
<dbReference type="InterPro" id="IPR036875">
    <property type="entry name" value="Znf_CCHC_sf"/>
</dbReference>
<dbReference type="SUPFAM" id="SSF57756">
    <property type="entry name" value="Retrovirus zinc finger-like domains"/>
    <property type="match status" value="1"/>
</dbReference>
<proteinExistence type="predicted"/>
<keyword evidence="2" id="KW-0479">Metal-binding</keyword>